<sequence length="98" mass="11551">MKAEIVKDVFNPLLKRREINFRLIFDGAQPSRDETKRVLSATFDLDPDLLIIERMRAEFGKREATGYAKVYETKDALLTTERKHILRRNNQITEEKEV</sequence>
<evidence type="ECO:0000256" key="2">
    <source>
        <dbReference type="ARBA" id="ARBA00022980"/>
    </source>
</evidence>
<dbReference type="InterPro" id="IPR001976">
    <property type="entry name" value="Ribosomal_eS24"/>
</dbReference>
<evidence type="ECO:0000256" key="5">
    <source>
        <dbReference type="RuleBase" id="RU004381"/>
    </source>
</evidence>
<dbReference type="GO" id="GO:0005840">
    <property type="term" value="C:ribosome"/>
    <property type="evidence" value="ECO:0007669"/>
    <property type="project" value="UniProtKB-KW"/>
</dbReference>
<evidence type="ECO:0000313" key="9">
    <source>
        <dbReference type="Proteomes" id="UP000185779"/>
    </source>
</evidence>
<keyword evidence="2 4" id="KW-0689">Ribosomal protein</keyword>
<protein>
    <recommendedName>
        <fullName evidence="4">Small ribosomal subunit protein eS24</fullName>
    </recommendedName>
</protein>
<reference evidence="6" key="2">
    <citation type="journal article" date="2020" name="mSystems">
        <title>Genome- and Community-Level Interaction Insights into Carbon Utilization and Element Cycling Functions of Hydrothermarchaeota in Hydrothermal Sediment.</title>
        <authorList>
            <person name="Zhou Z."/>
            <person name="Liu Y."/>
            <person name="Xu W."/>
            <person name="Pan J."/>
            <person name="Luo Z.H."/>
            <person name="Li M."/>
        </authorList>
    </citation>
    <scope>NUCLEOTIDE SEQUENCE [LARGE SCALE GENOMIC DNA]</scope>
    <source>
        <strain evidence="6">HyVt-185</strain>
        <strain evidence="7">HyVt-386</strain>
    </source>
</reference>
<dbReference type="PANTHER" id="PTHR10496">
    <property type="entry name" value="40S RIBOSOMAL PROTEIN S24"/>
    <property type="match status" value="1"/>
</dbReference>
<dbReference type="HAMAP" id="MF_00545">
    <property type="entry name" value="Ribosomal_eS24"/>
    <property type="match status" value="1"/>
</dbReference>
<dbReference type="Proteomes" id="UP000885863">
    <property type="component" value="Unassembled WGS sequence"/>
</dbReference>
<accession>A0A1F2P5E0</accession>
<proteinExistence type="inferred from homology"/>
<comment type="similarity">
    <text evidence="1 4 5">Belongs to the eukaryotic ribosomal protein eS24 family.</text>
</comment>
<dbReference type="AlphaFoldDB" id="A0A1F2P5E0"/>
<name>A0A1F2P5E0_9EURY</name>
<evidence type="ECO:0000256" key="1">
    <source>
        <dbReference type="ARBA" id="ARBA00009680"/>
    </source>
</evidence>
<organism evidence="8 9">
    <name type="scientific">Candidatus Syntropharchaeum butanivorans</name>
    <dbReference type="NCBI Taxonomy" id="1839936"/>
    <lineage>
        <taxon>Archaea</taxon>
        <taxon>Methanobacteriati</taxon>
        <taxon>Methanobacteriota</taxon>
        <taxon>Stenosarchaea group</taxon>
        <taxon>Methanomicrobia</taxon>
        <taxon>Methanosarcinales</taxon>
        <taxon>ANME-2 cluster</taxon>
        <taxon>Candidatus Syntropharchaeum</taxon>
    </lineage>
</organism>
<evidence type="ECO:0000313" key="8">
    <source>
        <dbReference type="EMBL" id="OFV65971.1"/>
    </source>
</evidence>
<dbReference type="InterPro" id="IPR012677">
    <property type="entry name" value="Nucleotide-bd_a/b_plait_sf"/>
</dbReference>
<dbReference type="GO" id="GO:1990904">
    <property type="term" value="C:ribonucleoprotein complex"/>
    <property type="evidence" value="ECO:0007669"/>
    <property type="project" value="UniProtKB-KW"/>
</dbReference>
<dbReference type="Proteomes" id="UP000885936">
    <property type="component" value="Unassembled WGS sequence"/>
</dbReference>
<reference evidence="8 9" key="1">
    <citation type="submission" date="2016-05" db="EMBL/GenBank/DDBJ databases">
        <title>Microbial consortia oxidize butane by reversing methanogenesis.</title>
        <authorList>
            <person name="Laso-Perez R."/>
            <person name="Richter M."/>
            <person name="Wegener G."/>
            <person name="Musat F."/>
        </authorList>
    </citation>
    <scope>NUCLEOTIDE SEQUENCE [LARGE SCALE GENOMIC DNA]</scope>
    <source>
        <strain evidence="8">BOX1</strain>
    </source>
</reference>
<dbReference type="Gene3D" id="3.30.70.330">
    <property type="match status" value="1"/>
</dbReference>
<dbReference type="InterPro" id="IPR012678">
    <property type="entry name" value="Ribosomal_uL23/eL15/eS24_sf"/>
</dbReference>
<dbReference type="InterPro" id="IPR018098">
    <property type="entry name" value="Ribosomal_eS24_CS"/>
</dbReference>
<dbReference type="EMBL" id="DRIE01000114">
    <property type="protein sequence ID" value="HEC57618.1"/>
    <property type="molecule type" value="Genomic_DNA"/>
</dbReference>
<dbReference type="EMBL" id="DQZR01000033">
    <property type="protein sequence ID" value="HDM35796.1"/>
    <property type="molecule type" value="Genomic_DNA"/>
</dbReference>
<evidence type="ECO:0000256" key="4">
    <source>
        <dbReference type="HAMAP-Rule" id="MF_00545"/>
    </source>
</evidence>
<evidence type="ECO:0000256" key="3">
    <source>
        <dbReference type="ARBA" id="ARBA00023274"/>
    </source>
</evidence>
<gene>
    <name evidence="4 6" type="primary">rps24e</name>
    <name evidence="6" type="ORF">ENG09_00885</name>
    <name evidence="7" type="ORF">ENI32_07065</name>
    <name evidence="8" type="ORF">SBU_001153</name>
</gene>
<evidence type="ECO:0000313" key="7">
    <source>
        <dbReference type="EMBL" id="HEC57618.1"/>
    </source>
</evidence>
<dbReference type="EMBL" id="LYOR01000005">
    <property type="protein sequence ID" value="OFV65971.1"/>
    <property type="molecule type" value="Genomic_DNA"/>
</dbReference>
<dbReference type="Proteomes" id="UP000185779">
    <property type="component" value="Unassembled WGS sequence"/>
</dbReference>
<evidence type="ECO:0000313" key="6">
    <source>
        <dbReference type="EMBL" id="HDM35796.1"/>
    </source>
</evidence>
<dbReference type="SUPFAM" id="SSF54189">
    <property type="entry name" value="Ribosomal proteins S24e, L23 and L15e"/>
    <property type="match status" value="1"/>
</dbReference>
<dbReference type="STRING" id="1839936.SBU_001153"/>
<keyword evidence="3 4" id="KW-0687">Ribonucleoprotein</keyword>
<comment type="caution">
    <text evidence="8">The sequence shown here is derived from an EMBL/GenBank/DDBJ whole genome shotgun (WGS) entry which is preliminary data.</text>
</comment>
<dbReference type="GO" id="GO:0003735">
    <property type="term" value="F:structural constituent of ribosome"/>
    <property type="evidence" value="ECO:0007669"/>
    <property type="project" value="InterPro"/>
</dbReference>
<dbReference type="GO" id="GO:0006412">
    <property type="term" value="P:translation"/>
    <property type="evidence" value="ECO:0007669"/>
    <property type="project" value="UniProtKB-UniRule"/>
</dbReference>
<keyword evidence="9" id="KW-1185">Reference proteome</keyword>
<dbReference type="PROSITE" id="PS00529">
    <property type="entry name" value="RIBOSOMAL_S24E"/>
    <property type="match status" value="1"/>
</dbReference>
<dbReference type="Pfam" id="PF01282">
    <property type="entry name" value="Ribosomal_S24e"/>
    <property type="match status" value="1"/>
</dbReference>